<keyword evidence="2" id="KW-0813">Transport</keyword>
<evidence type="ECO:0000259" key="11">
    <source>
        <dbReference type="PROSITE" id="PS50893"/>
    </source>
</evidence>
<organism evidence="13 14">
    <name type="scientific">Sporidiobolus salmonicolor</name>
    <name type="common">Yeast-like fungus</name>
    <name type="synonym">Sporobolomyces salmonicolor</name>
    <dbReference type="NCBI Taxonomy" id="5005"/>
    <lineage>
        <taxon>Eukaryota</taxon>
        <taxon>Fungi</taxon>
        <taxon>Dikarya</taxon>
        <taxon>Basidiomycota</taxon>
        <taxon>Pucciniomycotina</taxon>
        <taxon>Microbotryomycetes</taxon>
        <taxon>Sporidiobolales</taxon>
        <taxon>Sporidiobolaceae</taxon>
        <taxon>Sporobolomyces</taxon>
    </lineage>
</organism>
<feature type="transmembrane region" description="Helical" evidence="10">
    <location>
        <begin position="605"/>
        <end position="626"/>
    </location>
</feature>
<dbReference type="PANTHER" id="PTHR24223:SF353">
    <property type="entry name" value="ABC TRANSPORTER ATP-BINDING PROTEIN_PERMEASE VMR1-RELATED"/>
    <property type="match status" value="1"/>
</dbReference>
<feature type="transmembrane region" description="Helical" evidence="10">
    <location>
        <begin position="86"/>
        <end position="105"/>
    </location>
</feature>
<keyword evidence="6" id="KW-0067">ATP-binding</keyword>
<dbReference type="CDD" id="cd18604">
    <property type="entry name" value="ABC_6TM_VMR1_D2_like"/>
    <property type="match status" value="1"/>
</dbReference>
<evidence type="ECO:0000256" key="7">
    <source>
        <dbReference type="ARBA" id="ARBA00022989"/>
    </source>
</evidence>
<feature type="compositionally biased region" description="Basic and acidic residues" evidence="9">
    <location>
        <begin position="1044"/>
        <end position="1062"/>
    </location>
</feature>
<feature type="domain" description="ABC transporter" evidence="11">
    <location>
        <begin position="1437"/>
        <end position="1703"/>
    </location>
</feature>
<dbReference type="CDD" id="cd03244">
    <property type="entry name" value="ABCC_MRP_domain2"/>
    <property type="match status" value="1"/>
</dbReference>
<evidence type="ECO:0000256" key="6">
    <source>
        <dbReference type="ARBA" id="ARBA00022840"/>
    </source>
</evidence>
<dbReference type="GO" id="GO:0000329">
    <property type="term" value="C:fungal-type vacuole membrane"/>
    <property type="evidence" value="ECO:0007669"/>
    <property type="project" value="TreeGrafter"/>
</dbReference>
<feature type="transmembrane region" description="Helical" evidence="10">
    <location>
        <begin position="1347"/>
        <end position="1365"/>
    </location>
</feature>
<protein>
    <submittedName>
        <fullName evidence="13">SPOSA6832_04771-mRNA-1:cds</fullName>
    </submittedName>
</protein>
<dbReference type="PANTHER" id="PTHR24223">
    <property type="entry name" value="ATP-BINDING CASSETTE SUB-FAMILY C"/>
    <property type="match status" value="1"/>
</dbReference>
<gene>
    <name evidence="13" type="primary">SPOSA6832_04771</name>
</gene>
<accession>A0A0D6ESF5</accession>
<dbReference type="SUPFAM" id="SSF52540">
    <property type="entry name" value="P-loop containing nucleoside triphosphate hydrolases"/>
    <property type="match status" value="2"/>
</dbReference>
<dbReference type="InterPro" id="IPR050173">
    <property type="entry name" value="ABC_transporter_C-like"/>
</dbReference>
<feature type="compositionally biased region" description="Low complexity" evidence="9">
    <location>
        <begin position="1019"/>
        <end position="1031"/>
    </location>
</feature>
<dbReference type="InterPro" id="IPR036640">
    <property type="entry name" value="ABC1_TM_sf"/>
</dbReference>
<evidence type="ECO:0000256" key="4">
    <source>
        <dbReference type="ARBA" id="ARBA00022737"/>
    </source>
</evidence>
<feature type="transmembrane region" description="Helical" evidence="10">
    <location>
        <begin position="352"/>
        <end position="369"/>
    </location>
</feature>
<dbReference type="FunFam" id="1.20.1560.10:FF:000013">
    <property type="entry name" value="ABC transporter C family member 2"/>
    <property type="match status" value="1"/>
</dbReference>
<evidence type="ECO:0000256" key="2">
    <source>
        <dbReference type="ARBA" id="ARBA00022448"/>
    </source>
</evidence>
<dbReference type="OrthoDB" id="6500128at2759"/>
<feature type="transmembrane region" description="Helical" evidence="10">
    <location>
        <begin position="125"/>
        <end position="141"/>
    </location>
</feature>
<name>A0A0D6ESF5_SPOSA</name>
<evidence type="ECO:0000259" key="12">
    <source>
        <dbReference type="PROSITE" id="PS50929"/>
    </source>
</evidence>
<dbReference type="GO" id="GO:0005524">
    <property type="term" value="F:ATP binding"/>
    <property type="evidence" value="ECO:0007669"/>
    <property type="project" value="UniProtKB-KW"/>
</dbReference>
<evidence type="ECO:0000256" key="10">
    <source>
        <dbReference type="SAM" id="Phobius"/>
    </source>
</evidence>
<feature type="compositionally biased region" description="Acidic residues" evidence="9">
    <location>
        <begin position="1032"/>
        <end position="1043"/>
    </location>
</feature>
<feature type="transmembrane region" description="Helical" evidence="10">
    <location>
        <begin position="153"/>
        <end position="174"/>
    </location>
</feature>
<keyword evidence="3 10" id="KW-0812">Transmembrane</keyword>
<dbReference type="InterPro" id="IPR003439">
    <property type="entry name" value="ABC_transporter-like_ATP-bd"/>
</dbReference>
<dbReference type="FunFam" id="3.40.50.300:FF:001354">
    <property type="entry name" value="ATP-binding cassette (ABC) transporter, putative"/>
    <property type="match status" value="1"/>
</dbReference>
<dbReference type="Pfam" id="PF00664">
    <property type="entry name" value="ABC_membrane"/>
    <property type="match status" value="2"/>
</dbReference>
<feature type="region of interest" description="Disordered" evidence="9">
    <location>
        <begin position="444"/>
        <end position="473"/>
    </location>
</feature>
<dbReference type="InterPro" id="IPR011527">
    <property type="entry name" value="ABC1_TM_dom"/>
</dbReference>
<comment type="subcellular location">
    <subcellularLocation>
        <location evidence="1">Membrane</location>
        <topology evidence="1">Multi-pass membrane protein</topology>
    </subcellularLocation>
</comment>
<evidence type="ECO:0000256" key="8">
    <source>
        <dbReference type="ARBA" id="ARBA00023136"/>
    </source>
</evidence>
<dbReference type="Gene3D" id="3.40.50.300">
    <property type="entry name" value="P-loop containing nucleotide triphosphate hydrolases"/>
    <property type="match status" value="2"/>
</dbReference>
<feature type="non-terminal residue" evidence="13">
    <location>
        <position position="1"/>
    </location>
</feature>
<dbReference type="Pfam" id="PF00005">
    <property type="entry name" value="ABC_tran"/>
    <property type="match status" value="2"/>
</dbReference>
<feature type="domain" description="ABC transmembrane type-1" evidence="12">
    <location>
        <begin position="1147"/>
        <end position="1400"/>
    </location>
</feature>
<feature type="transmembrane region" description="Helical" evidence="10">
    <location>
        <begin position="389"/>
        <end position="415"/>
    </location>
</feature>
<keyword evidence="14" id="KW-1185">Reference proteome</keyword>
<feature type="domain" description="ABC transporter" evidence="11">
    <location>
        <begin position="715"/>
        <end position="986"/>
    </location>
</feature>
<evidence type="ECO:0000256" key="9">
    <source>
        <dbReference type="SAM" id="MobiDB-lite"/>
    </source>
</evidence>
<dbReference type="InterPro" id="IPR027417">
    <property type="entry name" value="P-loop_NTPase"/>
</dbReference>
<dbReference type="EMBL" id="CENE01000039">
    <property type="protein sequence ID" value="CEQ42894.1"/>
    <property type="molecule type" value="Genomic_DNA"/>
</dbReference>
<dbReference type="InterPro" id="IPR003593">
    <property type="entry name" value="AAA+_ATPase"/>
</dbReference>
<feature type="region of interest" description="Disordered" evidence="9">
    <location>
        <begin position="977"/>
        <end position="1007"/>
    </location>
</feature>
<dbReference type="PROSITE" id="PS50929">
    <property type="entry name" value="ABC_TM1F"/>
    <property type="match status" value="2"/>
</dbReference>
<feature type="region of interest" description="Disordered" evidence="9">
    <location>
        <begin position="1019"/>
        <end position="1062"/>
    </location>
</feature>
<dbReference type="GO" id="GO:0140359">
    <property type="term" value="F:ABC-type transporter activity"/>
    <property type="evidence" value="ECO:0007669"/>
    <property type="project" value="InterPro"/>
</dbReference>
<feature type="domain" description="ABC transmembrane type-1" evidence="12">
    <location>
        <begin position="353"/>
        <end position="667"/>
    </location>
</feature>
<dbReference type="PROSITE" id="PS50893">
    <property type="entry name" value="ABC_TRANSPORTER_2"/>
    <property type="match status" value="2"/>
</dbReference>
<keyword evidence="8 10" id="KW-0472">Membrane</keyword>
<keyword evidence="7 10" id="KW-1133">Transmembrane helix</keyword>
<dbReference type="SUPFAM" id="SSF90123">
    <property type="entry name" value="ABC transporter transmembrane region"/>
    <property type="match status" value="2"/>
</dbReference>
<dbReference type="GO" id="GO:0016887">
    <property type="term" value="F:ATP hydrolysis activity"/>
    <property type="evidence" value="ECO:0007669"/>
    <property type="project" value="InterPro"/>
</dbReference>
<feature type="transmembrane region" description="Helical" evidence="10">
    <location>
        <begin position="1088"/>
        <end position="1109"/>
    </location>
</feature>
<evidence type="ECO:0000256" key="3">
    <source>
        <dbReference type="ARBA" id="ARBA00022692"/>
    </source>
</evidence>
<evidence type="ECO:0000256" key="1">
    <source>
        <dbReference type="ARBA" id="ARBA00004141"/>
    </source>
</evidence>
<reference evidence="14" key="1">
    <citation type="submission" date="2015-02" db="EMBL/GenBank/DDBJ databases">
        <authorList>
            <person name="Gon?alves P."/>
        </authorList>
    </citation>
    <scope>NUCLEOTIDE SEQUENCE [LARGE SCALE GENOMIC DNA]</scope>
</reference>
<keyword evidence="4" id="KW-0677">Repeat</keyword>
<dbReference type="SMART" id="SM00382">
    <property type="entry name" value="AAA"/>
    <property type="match status" value="2"/>
</dbReference>
<feature type="transmembrane region" description="Helical" evidence="10">
    <location>
        <begin position="18"/>
        <end position="37"/>
    </location>
</feature>
<feature type="transmembrane region" description="Helical" evidence="10">
    <location>
        <begin position="194"/>
        <end position="215"/>
    </location>
</feature>
<dbReference type="Gene3D" id="1.20.1560.10">
    <property type="entry name" value="ABC transporter type 1, transmembrane domain"/>
    <property type="match status" value="2"/>
</dbReference>
<feature type="transmembrane region" description="Helical" evidence="10">
    <location>
        <begin position="509"/>
        <end position="535"/>
    </location>
</feature>
<dbReference type="CDD" id="cd18596">
    <property type="entry name" value="ABC_6TM_VMR1_D1_like"/>
    <property type="match status" value="1"/>
</dbReference>
<proteinExistence type="predicted"/>
<evidence type="ECO:0000256" key="5">
    <source>
        <dbReference type="ARBA" id="ARBA00022741"/>
    </source>
</evidence>
<dbReference type="CDD" id="cd03250">
    <property type="entry name" value="ABCC_MRP_domain1"/>
    <property type="match status" value="1"/>
</dbReference>
<evidence type="ECO:0000313" key="14">
    <source>
        <dbReference type="Proteomes" id="UP000243876"/>
    </source>
</evidence>
<evidence type="ECO:0000313" key="13">
    <source>
        <dbReference type="EMBL" id="CEQ42894.1"/>
    </source>
</evidence>
<sequence length="1747" mass="192352">MLVFALQAITKAPPPSPIIPSLSLDALALIAVIYLAWTRQRGPAIQLPTSSTESPLPIEDSTLRLRERDVEHEPDSFWPQMRRRKLATMAASGLVLSVELFRLGWEWSAREDFGWREAVERSSDVLFWALVSTLCVLSFPLSNTTTSVARHWAYTVALTVLTSASLSLTFLRIILPRSTNLSILPPSDLPPHIYVPSLVLLVLSTVFQLAVFLMVGTTRRCAPLVHPTQNKPVTDLSSCSPLSYILFGWISPVLAVGLASANKGESIDEKDLPMLGATDRAVNLWEEVKATQGLMDNAPKWCNALLYRVIVVNQRLFIWRESPSPFPRPPRVPCASSSPCPGYSCSRYLPESILATANAVLYYVPAFFLQRLVHFLEQRSDESESRSLAWGYVFCAGLLVGAVAESLVSGQLWFVSNSMLSSRIRVQLNTLIFDKTLKRKDVSGVSPVSATASSSPSSENGDDKKDDDQDENASFGSKTSILALFSIDVDRVADFSVWCFSLLDAPMEIAIGTVFLYSLLGYASLIGISVAVFFLPLNHITSKLFADTQDRLMSARDRRVSLMNEVLGSIRMLKYAAIEKPFEQRILKSRDAELTQLRRNFFLEVSFQAIWSISPILCVLVSFWAYTSPALMGKTLTPSTAFASLAVWNELRFALNIIPDIVVNGLQCIVSLRRIERYLGEPEVDLVPSLPSNEEAEEPPIAFRKATVTWPQVDLEKKDEAGTPNSTGMKAFELQEVEVEFPKGEMSLICGRLGSGKTLMLLCTFKHNPKLIRVVGAALLGEVDVVSGTVSCPRSSPSAIALPSLDWDAHLTPSNWIARNQTAFVPQQAWLQNASVRDNILFGLPYRKERYEEVLEACSLVGDLAILEDGDETEIGEKGINLSGQVIPGQKARVSLARAVYSRASLVLLDDVLSAVDAHTSAHIYEKCLKGPLLKGRTVLLVSHQVQLVAPGAAYVVGLENGRVSFAGSSEEFLNSSGFKDIDGDDKDDKADLPAPPPTGSKSPPALRNKSLAAVISLSTPASSTDVSSASEAEESSDDEEESNTARERPINGSAESDKELKTAKKARKLIEDEGRAVGRVSGAVWKLYLGAMGGVFFWMAFVFVFGGAKLADVAQTYWLGFWSRECASCLSRPSRFAPDLPSLATASEGSASHSINYYLGIYAVLSILAVLIQTLQWFVLYTGTLRSSETLHRMLLHAILRAPLRFFDTQALGRIQNRFAKDLEGIDSSLPDNFGRSLMYFLGVLTTLAVIASAAPAFLIGFALLSIAYYHHARLFSHSAREFRRLDSISKSPLFSIYGEAVAGVAIIRSYGASARFMALMLEKVSTSVTFYWYTWGVNRWLSIRFSLLSACVVSLTGYVLITAGNKVDAALAGFTLTFSLNISNDLLFLVRRYTQLELSMVAVERIREYSLIKQEAPEIVEPRPPAWWPQGEIEVSKLNIRYAPELPSVLHDISFSVKAGEKVGIVGATGCGKSTLASSFFRFVEAHSGSIKIDGIDISKVGLFDLRSRLTIVPQDPVILSGTLRSTLDIFGEHEDAEIYEALRRVHLIKESERPDAQEAGANRSVFWNLDAEVAEGGSNFSTGQRQLLCMARALLRSSRVLVLDEATASTDYTTDELITQTIRTEFAESTLLVIARENFILRPITLPAQADGRLFTCPDRLRTIIDFDRILVLDKGHLIENGSPSDLIKDTTSRFHSLCRSGGRNEFRLLCRMSEGKTKVTHKPRKLVRRGTSKIATKPSTSAE</sequence>
<feature type="transmembrane region" description="Helical" evidence="10">
    <location>
        <begin position="1239"/>
        <end position="1272"/>
    </location>
</feature>
<keyword evidence="5" id="KW-0547">Nucleotide-binding</keyword>
<feature type="compositionally biased region" description="Low complexity" evidence="9">
    <location>
        <begin position="444"/>
        <end position="458"/>
    </location>
</feature>
<dbReference type="Proteomes" id="UP000243876">
    <property type="component" value="Unassembled WGS sequence"/>
</dbReference>
<feature type="transmembrane region" description="Helical" evidence="10">
    <location>
        <begin position="1158"/>
        <end position="1180"/>
    </location>
</feature>